<name>A0A538TI29_UNCEI</name>
<dbReference type="EMBL" id="VBOX01000061">
    <property type="protein sequence ID" value="TMQ63270.1"/>
    <property type="molecule type" value="Genomic_DNA"/>
</dbReference>
<dbReference type="PROSITE" id="PS51186">
    <property type="entry name" value="GNAT"/>
    <property type="match status" value="1"/>
</dbReference>
<keyword evidence="4" id="KW-0012">Acyltransferase</keyword>
<dbReference type="AlphaFoldDB" id="A0A538TI29"/>
<evidence type="ECO:0000256" key="1">
    <source>
        <dbReference type="ARBA" id="ARBA00005395"/>
    </source>
</evidence>
<dbReference type="EMBL" id="VBOU01000075">
    <property type="protein sequence ID" value="TMQ54262.1"/>
    <property type="molecule type" value="Genomic_DNA"/>
</dbReference>
<dbReference type="SUPFAM" id="SSF55729">
    <property type="entry name" value="Acyl-CoA N-acyltransferases (Nat)"/>
    <property type="match status" value="1"/>
</dbReference>
<dbReference type="GO" id="GO:0008080">
    <property type="term" value="F:N-acetyltransferase activity"/>
    <property type="evidence" value="ECO:0007669"/>
    <property type="project" value="InterPro"/>
</dbReference>
<evidence type="ECO:0000256" key="4">
    <source>
        <dbReference type="ARBA" id="ARBA00023315"/>
    </source>
</evidence>
<dbReference type="Proteomes" id="UP000317366">
    <property type="component" value="Unassembled WGS sequence"/>
</dbReference>
<dbReference type="Pfam" id="PF00583">
    <property type="entry name" value="Acetyltransf_1"/>
    <property type="match status" value="1"/>
</dbReference>
<dbReference type="CDD" id="cd04301">
    <property type="entry name" value="NAT_SF"/>
    <property type="match status" value="1"/>
</dbReference>
<accession>A0A538TI29</accession>
<comment type="similarity">
    <text evidence="1">Belongs to the acetyltransferase family. RimI subfamily.</text>
</comment>
<dbReference type="NCBIfam" id="TIGR01575">
    <property type="entry name" value="rimI"/>
    <property type="match status" value="1"/>
</dbReference>
<evidence type="ECO:0000256" key="3">
    <source>
        <dbReference type="ARBA" id="ARBA00022679"/>
    </source>
</evidence>
<dbReference type="Proteomes" id="UP000319829">
    <property type="component" value="Unassembled WGS sequence"/>
</dbReference>
<dbReference type="PANTHER" id="PTHR43420">
    <property type="entry name" value="ACETYLTRANSFERASE"/>
    <property type="match status" value="1"/>
</dbReference>
<sequence>MTDKDSVRIDPLTTEHLDEIVVIERESFSDPWTRGMFESELDAAVHGYARGAIQGRNLIGYILAVFIPDEAHIGNLAVHPAERRHGVAQTLLDELVRDAAQAGVRRVTLEVRQSNQAARKFYYKNGFIDIAIRKNYYRSPVEDAIVMYRVLPGDPSV</sequence>
<comment type="caution">
    <text evidence="7">The sequence shown here is derived from an EMBL/GenBank/DDBJ whole genome shotgun (WGS) entry which is preliminary data.</text>
</comment>
<feature type="domain" description="N-acetyltransferase" evidence="5">
    <location>
        <begin position="7"/>
        <end position="152"/>
    </location>
</feature>
<proteinExistence type="inferred from homology"/>
<evidence type="ECO:0000256" key="2">
    <source>
        <dbReference type="ARBA" id="ARBA00022490"/>
    </source>
</evidence>
<organism evidence="7 8">
    <name type="scientific">Eiseniibacteriota bacterium</name>
    <dbReference type="NCBI Taxonomy" id="2212470"/>
    <lineage>
        <taxon>Bacteria</taxon>
        <taxon>Candidatus Eiseniibacteriota</taxon>
    </lineage>
</organism>
<evidence type="ECO:0000313" key="9">
    <source>
        <dbReference type="Proteomes" id="UP000319829"/>
    </source>
</evidence>
<evidence type="ECO:0000259" key="5">
    <source>
        <dbReference type="PROSITE" id="PS51186"/>
    </source>
</evidence>
<reference evidence="8 9" key="1">
    <citation type="journal article" date="2019" name="Nat. Microbiol.">
        <title>Mediterranean grassland soil C-N compound turnover is dependent on rainfall and depth, and is mediated by genomically divergent microorganisms.</title>
        <authorList>
            <person name="Diamond S."/>
            <person name="Andeer P.F."/>
            <person name="Li Z."/>
            <person name="Crits-Christoph A."/>
            <person name="Burstein D."/>
            <person name="Anantharaman K."/>
            <person name="Lane K.R."/>
            <person name="Thomas B.C."/>
            <person name="Pan C."/>
            <person name="Northen T.R."/>
            <person name="Banfield J.F."/>
        </authorList>
    </citation>
    <scope>NUCLEOTIDE SEQUENCE [LARGE SCALE GENOMIC DNA]</scope>
    <source>
        <strain evidence="6">WS_4</strain>
        <strain evidence="7">WS_7</strain>
    </source>
</reference>
<keyword evidence="2" id="KW-0963">Cytoplasm</keyword>
<dbReference type="Gene3D" id="3.40.630.30">
    <property type="match status" value="1"/>
</dbReference>
<evidence type="ECO:0000313" key="8">
    <source>
        <dbReference type="Proteomes" id="UP000317366"/>
    </source>
</evidence>
<dbReference type="PANTHER" id="PTHR43420:SF44">
    <property type="entry name" value="ACETYLTRANSFERASE YPEA"/>
    <property type="match status" value="1"/>
</dbReference>
<keyword evidence="3 7" id="KW-0808">Transferase</keyword>
<gene>
    <name evidence="7" type="primary">rimI</name>
    <name evidence="6" type="ORF">E6K74_06885</name>
    <name evidence="7" type="ORF">E6K77_05640</name>
</gene>
<dbReference type="InterPro" id="IPR016181">
    <property type="entry name" value="Acyl_CoA_acyltransferase"/>
</dbReference>
<protein>
    <submittedName>
        <fullName evidence="7">Ribosomal-protein-alanine N-acetyltransferase</fullName>
    </submittedName>
</protein>
<dbReference type="InterPro" id="IPR050680">
    <property type="entry name" value="YpeA/RimI_acetyltransf"/>
</dbReference>
<evidence type="ECO:0000313" key="6">
    <source>
        <dbReference type="EMBL" id="TMQ54262.1"/>
    </source>
</evidence>
<dbReference type="InterPro" id="IPR000182">
    <property type="entry name" value="GNAT_dom"/>
</dbReference>
<dbReference type="InterPro" id="IPR006464">
    <property type="entry name" value="AcTrfase_RimI/Ard1"/>
</dbReference>
<evidence type="ECO:0000313" key="7">
    <source>
        <dbReference type="EMBL" id="TMQ63270.1"/>
    </source>
</evidence>